<dbReference type="PANTHER" id="PTHR43394">
    <property type="entry name" value="ATP-DEPENDENT PERMEASE MDL1, MITOCHONDRIAL"/>
    <property type="match status" value="1"/>
</dbReference>
<keyword evidence="6" id="KW-0547">Nucleotide-binding</keyword>
<evidence type="ECO:0000256" key="6">
    <source>
        <dbReference type="ARBA" id="ARBA00022741"/>
    </source>
</evidence>
<dbReference type="Proteomes" id="UP000249522">
    <property type="component" value="Unassembled WGS sequence"/>
</dbReference>
<keyword evidence="3" id="KW-0813">Transport</keyword>
<name>A0A2W1LSE3_9BACL</name>
<dbReference type="SUPFAM" id="SSF90123">
    <property type="entry name" value="ABC transporter transmembrane region"/>
    <property type="match status" value="1"/>
</dbReference>
<dbReference type="EMBL" id="QKRB01000006">
    <property type="protein sequence ID" value="PZD97695.1"/>
    <property type="molecule type" value="Genomic_DNA"/>
</dbReference>
<evidence type="ECO:0000256" key="2">
    <source>
        <dbReference type="ARBA" id="ARBA00005417"/>
    </source>
</evidence>
<dbReference type="GO" id="GO:0015421">
    <property type="term" value="F:ABC-type oligopeptide transporter activity"/>
    <property type="evidence" value="ECO:0007669"/>
    <property type="project" value="TreeGrafter"/>
</dbReference>
<feature type="transmembrane region" description="Helical" evidence="10">
    <location>
        <begin position="37"/>
        <end position="57"/>
    </location>
</feature>
<feature type="transmembrane region" description="Helical" evidence="10">
    <location>
        <begin position="267"/>
        <end position="285"/>
    </location>
</feature>
<dbReference type="SMART" id="SM00382">
    <property type="entry name" value="AAA"/>
    <property type="match status" value="1"/>
</dbReference>
<dbReference type="RefSeq" id="WP_111144658.1">
    <property type="nucleotide sequence ID" value="NZ_QKRB01000006.1"/>
</dbReference>
<dbReference type="InterPro" id="IPR017871">
    <property type="entry name" value="ABC_transporter-like_CS"/>
</dbReference>
<dbReference type="OrthoDB" id="9770415at2"/>
<dbReference type="PROSITE" id="PS50929">
    <property type="entry name" value="ABC_TM1F"/>
    <property type="match status" value="1"/>
</dbReference>
<dbReference type="InterPro" id="IPR003593">
    <property type="entry name" value="AAA+_ATPase"/>
</dbReference>
<evidence type="ECO:0000256" key="9">
    <source>
        <dbReference type="ARBA" id="ARBA00023136"/>
    </source>
</evidence>
<keyword evidence="5 10" id="KW-0812">Transmembrane</keyword>
<evidence type="ECO:0000256" key="5">
    <source>
        <dbReference type="ARBA" id="ARBA00022692"/>
    </source>
</evidence>
<comment type="similarity">
    <text evidence="2">Belongs to the ABC transporter superfamily.</text>
</comment>
<dbReference type="GO" id="GO:0005524">
    <property type="term" value="F:ATP binding"/>
    <property type="evidence" value="ECO:0007669"/>
    <property type="project" value="UniProtKB-KW"/>
</dbReference>
<dbReference type="AlphaFoldDB" id="A0A2W1LSE3"/>
<evidence type="ECO:0000313" key="13">
    <source>
        <dbReference type="EMBL" id="PZD97695.1"/>
    </source>
</evidence>
<organism evidence="13 14">
    <name type="scientific">Paenibacillus sambharensis</name>
    <dbReference type="NCBI Taxonomy" id="1803190"/>
    <lineage>
        <taxon>Bacteria</taxon>
        <taxon>Bacillati</taxon>
        <taxon>Bacillota</taxon>
        <taxon>Bacilli</taxon>
        <taxon>Bacillales</taxon>
        <taxon>Paenibacillaceae</taxon>
        <taxon>Paenibacillus</taxon>
    </lineage>
</organism>
<dbReference type="Pfam" id="PF00664">
    <property type="entry name" value="ABC_membrane"/>
    <property type="match status" value="1"/>
</dbReference>
<dbReference type="InterPro" id="IPR036640">
    <property type="entry name" value="ABC1_TM_sf"/>
</dbReference>
<gene>
    <name evidence="13" type="ORF">DNH61_00040</name>
</gene>
<sequence length="606" mass="67519">MNPGGIPSGRHAPIPKFNPRSIASMLLRLFSLTRSNWRLLIAAVISMTAVSLLEFVIPQLTRYVIDHVIPADNYAALPWVAGGILGAALLLGLFGYIGSTAMASVGQKAIYELRNMLYRHLQTLDMSFYDRNRTGDLMSRVTSDVNMLQQLVSSSMIQLFTDIFTFTAVAIYMLWIDWQLTLMLLATFPIMIYTTRRFSTRIRSSFRTVQQSVADVSDHLQDTLSGIRLIKSFSTEDYESDRFADRSRVNMEANLKTVRLRAIYEPTIDFINFLGLAIVLVLGAWQVMSGRLTIGSVVAFMAYLRLLQNPVRHFSRILNTVQQSAAAYERVVDILETKPEVADRDGASQLPPIQGRVVYQDVDFGYTGHPDVLHQLNLEMGPGQVTALVGSSGSGKTTIAHLLTRFYDVRSGSVSIDGFDVRDVTVQSLRQQIGLVSQDIMLFNGTIRDNIRYGRQDATEEETIAASAAANAHGFITAFPDGYDAEIGERGVKLSGGQKQRISIARALLKNPRLIILDEATAALDTESEHLIQEALNRLLQGRTCLVIAHRLSTIRHADQIVVLEEGRILERGTHDELLKANGRYARLYELQFPQHNPIEQEAGDG</sequence>
<evidence type="ECO:0000256" key="3">
    <source>
        <dbReference type="ARBA" id="ARBA00022448"/>
    </source>
</evidence>
<keyword evidence="8 10" id="KW-1133">Transmembrane helix</keyword>
<proteinExistence type="inferred from homology"/>
<dbReference type="SUPFAM" id="SSF52540">
    <property type="entry name" value="P-loop containing nucleoside triphosphate hydrolases"/>
    <property type="match status" value="1"/>
</dbReference>
<dbReference type="CDD" id="cd07346">
    <property type="entry name" value="ABC_6TM_exporters"/>
    <property type="match status" value="1"/>
</dbReference>
<dbReference type="Gene3D" id="1.20.1560.10">
    <property type="entry name" value="ABC transporter type 1, transmembrane domain"/>
    <property type="match status" value="1"/>
</dbReference>
<evidence type="ECO:0000256" key="8">
    <source>
        <dbReference type="ARBA" id="ARBA00022989"/>
    </source>
</evidence>
<feature type="domain" description="ABC transporter" evidence="11">
    <location>
        <begin position="357"/>
        <end position="591"/>
    </location>
</feature>
<evidence type="ECO:0000259" key="11">
    <source>
        <dbReference type="PROSITE" id="PS50893"/>
    </source>
</evidence>
<keyword evidence="4" id="KW-1003">Cell membrane</keyword>
<dbReference type="GO" id="GO:0016887">
    <property type="term" value="F:ATP hydrolysis activity"/>
    <property type="evidence" value="ECO:0007669"/>
    <property type="project" value="InterPro"/>
</dbReference>
<dbReference type="PROSITE" id="PS00211">
    <property type="entry name" value="ABC_TRANSPORTER_1"/>
    <property type="match status" value="1"/>
</dbReference>
<feature type="transmembrane region" description="Helical" evidence="10">
    <location>
        <begin position="181"/>
        <end position="198"/>
    </location>
</feature>
<evidence type="ECO:0000256" key="4">
    <source>
        <dbReference type="ARBA" id="ARBA00022475"/>
    </source>
</evidence>
<dbReference type="InterPro" id="IPR039421">
    <property type="entry name" value="Type_1_exporter"/>
</dbReference>
<keyword evidence="7 13" id="KW-0067">ATP-binding</keyword>
<evidence type="ECO:0000313" key="14">
    <source>
        <dbReference type="Proteomes" id="UP000249522"/>
    </source>
</evidence>
<dbReference type="InterPro" id="IPR027417">
    <property type="entry name" value="P-loop_NTPase"/>
</dbReference>
<dbReference type="PANTHER" id="PTHR43394:SF1">
    <property type="entry name" value="ATP-BINDING CASSETTE SUB-FAMILY B MEMBER 10, MITOCHONDRIAL"/>
    <property type="match status" value="1"/>
</dbReference>
<feature type="transmembrane region" description="Helical" evidence="10">
    <location>
        <begin position="156"/>
        <end position="175"/>
    </location>
</feature>
<comment type="subcellular location">
    <subcellularLocation>
        <location evidence="1">Cell membrane</location>
        <topology evidence="1">Multi-pass membrane protein</topology>
    </subcellularLocation>
</comment>
<comment type="caution">
    <text evidence="13">The sequence shown here is derived from an EMBL/GenBank/DDBJ whole genome shotgun (WGS) entry which is preliminary data.</text>
</comment>
<accession>A0A2W1LSE3</accession>
<dbReference type="PROSITE" id="PS50893">
    <property type="entry name" value="ABC_TRANSPORTER_2"/>
    <property type="match status" value="1"/>
</dbReference>
<dbReference type="InterPro" id="IPR011527">
    <property type="entry name" value="ABC1_TM_dom"/>
</dbReference>
<dbReference type="Gene3D" id="3.40.50.300">
    <property type="entry name" value="P-loop containing nucleotide triphosphate hydrolases"/>
    <property type="match status" value="1"/>
</dbReference>
<dbReference type="FunFam" id="1.20.1560.10:FF:000011">
    <property type="entry name" value="Multidrug ABC transporter ATP-binding protein"/>
    <property type="match status" value="1"/>
</dbReference>
<keyword evidence="9 10" id="KW-0472">Membrane</keyword>
<evidence type="ECO:0000256" key="7">
    <source>
        <dbReference type="ARBA" id="ARBA00022840"/>
    </source>
</evidence>
<keyword evidence="14" id="KW-1185">Reference proteome</keyword>
<evidence type="ECO:0000256" key="1">
    <source>
        <dbReference type="ARBA" id="ARBA00004651"/>
    </source>
</evidence>
<evidence type="ECO:0000256" key="10">
    <source>
        <dbReference type="SAM" id="Phobius"/>
    </source>
</evidence>
<protein>
    <submittedName>
        <fullName evidence="13">ABC transporter ATP-binding protein</fullName>
    </submittedName>
</protein>
<dbReference type="GO" id="GO:0005886">
    <property type="term" value="C:plasma membrane"/>
    <property type="evidence" value="ECO:0007669"/>
    <property type="project" value="UniProtKB-SubCell"/>
</dbReference>
<dbReference type="Pfam" id="PF00005">
    <property type="entry name" value="ABC_tran"/>
    <property type="match status" value="1"/>
</dbReference>
<dbReference type="FunFam" id="3.40.50.300:FF:000218">
    <property type="entry name" value="Multidrug ABC transporter ATP-binding protein"/>
    <property type="match status" value="1"/>
</dbReference>
<feature type="transmembrane region" description="Helical" evidence="10">
    <location>
        <begin position="77"/>
        <end position="98"/>
    </location>
</feature>
<dbReference type="InterPro" id="IPR003439">
    <property type="entry name" value="ABC_transporter-like_ATP-bd"/>
</dbReference>
<evidence type="ECO:0000259" key="12">
    <source>
        <dbReference type="PROSITE" id="PS50929"/>
    </source>
</evidence>
<feature type="domain" description="ABC transmembrane type-1" evidence="12">
    <location>
        <begin position="41"/>
        <end position="323"/>
    </location>
</feature>
<reference evidence="13 14" key="1">
    <citation type="submission" date="2018-06" db="EMBL/GenBank/DDBJ databases">
        <title>Paenibacillus imtechensis sp. nov.</title>
        <authorList>
            <person name="Pinnaka A.K."/>
            <person name="Singh H."/>
            <person name="Kaur M."/>
        </authorList>
    </citation>
    <scope>NUCLEOTIDE SEQUENCE [LARGE SCALE GENOMIC DNA]</scope>
    <source>
        <strain evidence="13 14">SMB1</strain>
    </source>
</reference>